<feature type="region of interest" description="Disordered" evidence="1">
    <location>
        <begin position="491"/>
        <end position="537"/>
    </location>
</feature>
<dbReference type="GO" id="GO:0003676">
    <property type="term" value="F:nucleic acid binding"/>
    <property type="evidence" value="ECO:0007669"/>
    <property type="project" value="InterPro"/>
</dbReference>
<dbReference type="PANTHER" id="PTHR33481">
    <property type="entry name" value="REVERSE TRANSCRIPTASE"/>
    <property type="match status" value="1"/>
</dbReference>
<dbReference type="GO" id="GO:0004523">
    <property type="term" value="F:RNA-DNA hybrid ribonuclease activity"/>
    <property type="evidence" value="ECO:0007669"/>
    <property type="project" value="InterPro"/>
</dbReference>
<dbReference type="InterPro" id="IPR002156">
    <property type="entry name" value="RNaseH_domain"/>
</dbReference>
<dbReference type="EMBL" id="JAACJN010000221">
    <property type="protein sequence ID" value="KAF5359973.1"/>
    <property type="molecule type" value="Genomic_DNA"/>
</dbReference>
<reference evidence="3 4" key="1">
    <citation type="journal article" date="2020" name="ISME J.">
        <title>Uncovering the hidden diversity of litter-decomposition mechanisms in mushroom-forming fungi.</title>
        <authorList>
            <person name="Floudas D."/>
            <person name="Bentzer J."/>
            <person name="Ahren D."/>
            <person name="Johansson T."/>
            <person name="Persson P."/>
            <person name="Tunlid A."/>
        </authorList>
    </citation>
    <scope>NUCLEOTIDE SEQUENCE [LARGE SCALE GENOMIC DNA]</scope>
    <source>
        <strain evidence="3 4">CBS 406.79</strain>
    </source>
</reference>
<feature type="region of interest" description="Disordered" evidence="1">
    <location>
        <begin position="377"/>
        <end position="397"/>
    </location>
</feature>
<evidence type="ECO:0000259" key="2">
    <source>
        <dbReference type="PROSITE" id="PS50879"/>
    </source>
</evidence>
<dbReference type="OrthoDB" id="3230070at2759"/>
<dbReference type="CDD" id="cd09276">
    <property type="entry name" value="Rnase_HI_RT_non_LTR"/>
    <property type="match status" value="1"/>
</dbReference>
<gene>
    <name evidence="3" type="ORF">D9757_012154</name>
</gene>
<dbReference type="PROSITE" id="PS50879">
    <property type="entry name" value="RNASE_H_1"/>
    <property type="match status" value="1"/>
</dbReference>
<protein>
    <recommendedName>
        <fullName evidence="2">RNase H type-1 domain-containing protein</fullName>
    </recommendedName>
</protein>
<dbReference type="InterPro" id="IPR012337">
    <property type="entry name" value="RNaseH-like_sf"/>
</dbReference>
<keyword evidence="4" id="KW-1185">Reference proteome</keyword>
<dbReference type="InterPro" id="IPR036397">
    <property type="entry name" value="RNaseH_sf"/>
</dbReference>
<name>A0A8H5G7W6_9AGAR</name>
<dbReference type="Gene3D" id="3.30.420.10">
    <property type="entry name" value="Ribonuclease H-like superfamily/Ribonuclease H"/>
    <property type="match status" value="1"/>
</dbReference>
<evidence type="ECO:0000256" key="1">
    <source>
        <dbReference type="SAM" id="MobiDB-lite"/>
    </source>
</evidence>
<organism evidence="3 4">
    <name type="scientific">Collybiopsis confluens</name>
    <dbReference type="NCBI Taxonomy" id="2823264"/>
    <lineage>
        <taxon>Eukaryota</taxon>
        <taxon>Fungi</taxon>
        <taxon>Dikarya</taxon>
        <taxon>Basidiomycota</taxon>
        <taxon>Agaricomycotina</taxon>
        <taxon>Agaricomycetes</taxon>
        <taxon>Agaricomycetidae</taxon>
        <taxon>Agaricales</taxon>
        <taxon>Marasmiineae</taxon>
        <taxon>Omphalotaceae</taxon>
        <taxon>Collybiopsis</taxon>
    </lineage>
</organism>
<evidence type="ECO:0000313" key="3">
    <source>
        <dbReference type="EMBL" id="KAF5359973.1"/>
    </source>
</evidence>
<proteinExistence type="predicted"/>
<sequence length="537" mass="61282">MLANTVRGLSQRHLRTLYRTCILPVMTYASPVWWTGKKNHAKLLTAVQNIALRHICAAFRTTPIYALEIDAAIPPITVTLDHASARYADRLHRLSQNHPVIQRLPEWHEVSNIRVTIPLPSYTKRKKQPVKKNTLDNLRRQTYNPREGERIQPFTTPPWRRTAESWNGRLKIVGTEGREKEKAAEEHNQRMAIIKETQSHLAVYSDGSQQKREGQLITGYGFAGFRHGKEVFSIEGGMGTTAEVYDAEMAGLSHGAAKAVQHAIENPNPTPIHHLIFFADNSSAITTIYDQKPVAACQGYAQRFRRSIETFLEADPRNTVELRWCPGHKGIEGNERADKLAKAGSERWAPTFYTYTNARRRSKAKALAKWRELHTQRQPRGGFSQANGLPPRWKPRDHFNNTKREVYGRLIQCRTRHGFIGEYYAQFVPSESVQCQCGHRFQTREHILQSCETYNDHRHILWDASDDLNLEELLGTEEGIEAVAEFIKTSGAFSKTGRTRQDTKEPEPDEEPGEVDEEEEIDEEDGRIAAEASDEED</sequence>
<feature type="compositionally biased region" description="Acidic residues" evidence="1">
    <location>
        <begin position="507"/>
        <end position="525"/>
    </location>
</feature>
<dbReference type="PANTHER" id="PTHR33481:SF1">
    <property type="entry name" value="ENDONUCLEASE_EXONUCLEASE_PHOSPHATASE DOMAIN-CONTAINING PROTEIN-RELATED"/>
    <property type="match status" value="1"/>
</dbReference>
<dbReference type="AlphaFoldDB" id="A0A8H5G7W6"/>
<dbReference type="Pfam" id="PF00075">
    <property type="entry name" value="RNase_H"/>
    <property type="match status" value="1"/>
</dbReference>
<dbReference type="Proteomes" id="UP000518752">
    <property type="component" value="Unassembled WGS sequence"/>
</dbReference>
<comment type="caution">
    <text evidence="3">The sequence shown here is derived from an EMBL/GenBank/DDBJ whole genome shotgun (WGS) entry which is preliminary data.</text>
</comment>
<dbReference type="SUPFAM" id="SSF53098">
    <property type="entry name" value="Ribonuclease H-like"/>
    <property type="match status" value="1"/>
</dbReference>
<accession>A0A8H5G7W6</accession>
<feature type="domain" description="RNase H type-1" evidence="2">
    <location>
        <begin position="197"/>
        <end position="346"/>
    </location>
</feature>
<evidence type="ECO:0000313" key="4">
    <source>
        <dbReference type="Proteomes" id="UP000518752"/>
    </source>
</evidence>